<evidence type="ECO:0000256" key="1">
    <source>
        <dbReference type="SAM" id="Coils"/>
    </source>
</evidence>
<dbReference type="Gramene" id="AET5Gv20318400.16">
    <property type="protein sequence ID" value="AET5Gv20318400.16"/>
    <property type="gene ID" value="AET5Gv20318400"/>
</dbReference>
<reference evidence="2" key="5">
    <citation type="journal article" date="2021" name="G3 (Bethesda)">
        <title>Aegilops tauschii genome assembly Aet v5.0 features greater sequence contiguity and improved annotation.</title>
        <authorList>
            <person name="Wang L."/>
            <person name="Zhu T."/>
            <person name="Rodriguez J.C."/>
            <person name="Deal K.R."/>
            <person name="Dubcovsky J."/>
            <person name="McGuire P.E."/>
            <person name="Lux T."/>
            <person name="Spannagl M."/>
            <person name="Mayer K.F.X."/>
            <person name="Baldrich P."/>
            <person name="Meyers B.C."/>
            <person name="Huo N."/>
            <person name="Gu Y.Q."/>
            <person name="Zhou H."/>
            <person name="Devos K.M."/>
            <person name="Bennetzen J.L."/>
            <person name="Unver T."/>
            <person name="Budak H."/>
            <person name="Gulick P.J."/>
            <person name="Galiba G."/>
            <person name="Kalapos B."/>
            <person name="Nelson D.R."/>
            <person name="Li P."/>
            <person name="You F.M."/>
            <person name="Luo M.C."/>
            <person name="Dvorak J."/>
        </authorList>
    </citation>
    <scope>NUCLEOTIDE SEQUENCE [LARGE SCALE GENOMIC DNA]</scope>
    <source>
        <strain evidence="2">cv. AL8/78</strain>
    </source>
</reference>
<dbReference type="EnsemblPlants" id="AET5Gv20318400.16">
    <property type="protein sequence ID" value="AET5Gv20318400.16"/>
    <property type="gene ID" value="AET5Gv20318400"/>
</dbReference>
<dbReference type="Gene3D" id="3.40.50.300">
    <property type="entry name" value="P-loop containing nucleotide triphosphate hydrolases"/>
    <property type="match status" value="1"/>
</dbReference>
<name>A0A453K6J9_AEGTS</name>
<protein>
    <submittedName>
        <fullName evidence="2">Uncharacterized protein</fullName>
    </submittedName>
</protein>
<dbReference type="InterPro" id="IPR027417">
    <property type="entry name" value="P-loop_NTPase"/>
</dbReference>
<reference evidence="2" key="3">
    <citation type="journal article" date="2017" name="Nature">
        <title>Genome sequence of the progenitor of the wheat D genome Aegilops tauschii.</title>
        <authorList>
            <person name="Luo M.C."/>
            <person name="Gu Y.Q."/>
            <person name="Puiu D."/>
            <person name="Wang H."/>
            <person name="Twardziok S.O."/>
            <person name="Deal K.R."/>
            <person name="Huo N."/>
            <person name="Zhu T."/>
            <person name="Wang L."/>
            <person name="Wang Y."/>
            <person name="McGuire P.E."/>
            <person name="Liu S."/>
            <person name="Long H."/>
            <person name="Ramasamy R.K."/>
            <person name="Rodriguez J.C."/>
            <person name="Van S.L."/>
            <person name="Yuan L."/>
            <person name="Wang Z."/>
            <person name="Xia Z."/>
            <person name="Xiao L."/>
            <person name="Anderson O.D."/>
            <person name="Ouyang S."/>
            <person name="Liang Y."/>
            <person name="Zimin A.V."/>
            <person name="Pertea G."/>
            <person name="Qi P."/>
            <person name="Bennetzen J.L."/>
            <person name="Dai X."/>
            <person name="Dawson M.W."/>
            <person name="Muller H.G."/>
            <person name="Kugler K."/>
            <person name="Rivarola-Duarte L."/>
            <person name="Spannagl M."/>
            <person name="Mayer K.F.X."/>
            <person name="Lu F.H."/>
            <person name="Bevan M.W."/>
            <person name="Leroy P."/>
            <person name="Li P."/>
            <person name="You F.M."/>
            <person name="Sun Q."/>
            <person name="Liu Z."/>
            <person name="Lyons E."/>
            <person name="Wicker T."/>
            <person name="Salzberg S.L."/>
            <person name="Devos K.M."/>
            <person name="Dvorak J."/>
        </authorList>
    </citation>
    <scope>NUCLEOTIDE SEQUENCE [LARGE SCALE GENOMIC DNA]</scope>
    <source>
        <strain evidence="2">cv. AL8/78</strain>
    </source>
</reference>
<dbReference type="Proteomes" id="UP000015105">
    <property type="component" value="Chromosome 5D"/>
</dbReference>
<evidence type="ECO:0000313" key="2">
    <source>
        <dbReference type="EnsemblPlants" id="AET5Gv20318400.16"/>
    </source>
</evidence>
<reference evidence="3" key="2">
    <citation type="journal article" date="2017" name="Nat. Plants">
        <title>The Aegilops tauschii genome reveals multiple impacts of transposons.</title>
        <authorList>
            <person name="Zhao G."/>
            <person name="Zou C."/>
            <person name="Li K."/>
            <person name="Wang K."/>
            <person name="Li T."/>
            <person name="Gao L."/>
            <person name="Zhang X."/>
            <person name="Wang H."/>
            <person name="Yang Z."/>
            <person name="Liu X."/>
            <person name="Jiang W."/>
            <person name="Mao L."/>
            <person name="Kong X."/>
            <person name="Jiao Y."/>
            <person name="Jia J."/>
        </authorList>
    </citation>
    <scope>NUCLEOTIDE SEQUENCE [LARGE SCALE GENOMIC DNA]</scope>
    <source>
        <strain evidence="3">cv. AL8/78</strain>
    </source>
</reference>
<organism evidence="2 3">
    <name type="scientific">Aegilops tauschii subsp. strangulata</name>
    <name type="common">Goatgrass</name>
    <dbReference type="NCBI Taxonomy" id="200361"/>
    <lineage>
        <taxon>Eukaryota</taxon>
        <taxon>Viridiplantae</taxon>
        <taxon>Streptophyta</taxon>
        <taxon>Embryophyta</taxon>
        <taxon>Tracheophyta</taxon>
        <taxon>Spermatophyta</taxon>
        <taxon>Magnoliopsida</taxon>
        <taxon>Liliopsida</taxon>
        <taxon>Poales</taxon>
        <taxon>Poaceae</taxon>
        <taxon>BOP clade</taxon>
        <taxon>Pooideae</taxon>
        <taxon>Triticodae</taxon>
        <taxon>Triticeae</taxon>
        <taxon>Triticinae</taxon>
        <taxon>Aegilops</taxon>
    </lineage>
</organism>
<keyword evidence="1" id="KW-0175">Coiled coil</keyword>
<sequence>QAISLRELDDVTSLEDKLGRSLTREEKNRIGVSNLRLFLEELLQNRYIESVPSIIPLLEKEHRAASRKLRKVTQEISDLDEAKLKEKARLFH</sequence>
<reference evidence="2" key="4">
    <citation type="submission" date="2019-03" db="UniProtKB">
        <authorList>
            <consortium name="EnsemblPlants"/>
        </authorList>
    </citation>
    <scope>IDENTIFICATION</scope>
</reference>
<evidence type="ECO:0000313" key="3">
    <source>
        <dbReference type="Proteomes" id="UP000015105"/>
    </source>
</evidence>
<dbReference type="AlphaFoldDB" id="A0A453K6J9"/>
<reference evidence="3" key="1">
    <citation type="journal article" date="2014" name="Science">
        <title>Ancient hybridizations among the ancestral genomes of bread wheat.</title>
        <authorList>
            <consortium name="International Wheat Genome Sequencing Consortium,"/>
            <person name="Marcussen T."/>
            <person name="Sandve S.R."/>
            <person name="Heier L."/>
            <person name="Spannagl M."/>
            <person name="Pfeifer M."/>
            <person name="Jakobsen K.S."/>
            <person name="Wulff B.B."/>
            <person name="Steuernagel B."/>
            <person name="Mayer K.F."/>
            <person name="Olsen O.A."/>
        </authorList>
    </citation>
    <scope>NUCLEOTIDE SEQUENCE [LARGE SCALE GENOMIC DNA]</scope>
    <source>
        <strain evidence="3">cv. AL8/78</strain>
    </source>
</reference>
<accession>A0A453K6J9</accession>
<keyword evidence="3" id="KW-1185">Reference proteome</keyword>
<feature type="coiled-coil region" evidence="1">
    <location>
        <begin position="55"/>
        <end position="82"/>
    </location>
</feature>
<proteinExistence type="predicted"/>